<dbReference type="AlphaFoldDB" id="A0A0D0D6X0"/>
<name>A0A0D0D6X0_9AGAM</name>
<keyword evidence="3" id="KW-1185">Reference proteome</keyword>
<dbReference type="EMBL" id="KN825260">
    <property type="protein sequence ID" value="KIK92622.1"/>
    <property type="molecule type" value="Genomic_DNA"/>
</dbReference>
<dbReference type="InterPro" id="IPR058353">
    <property type="entry name" value="DUF8040"/>
</dbReference>
<reference evidence="3" key="2">
    <citation type="submission" date="2015-01" db="EMBL/GenBank/DDBJ databases">
        <title>Evolutionary Origins and Diversification of the Mycorrhizal Mutualists.</title>
        <authorList>
            <consortium name="DOE Joint Genome Institute"/>
            <consortium name="Mycorrhizal Genomics Consortium"/>
            <person name="Kohler A."/>
            <person name="Kuo A."/>
            <person name="Nagy L.G."/>
            <person name="Floudas D."/>
            <person name="Copeland A."/>
            <person name="Barry K.W."/>
            <person name="Cichocki N."/>
            <person name="Veneault-Fourrey C."/>
            <person name="LaButti K."/>
            <person name="Lindquist E.A."/>
            <person name="Lipzen A."/>
            <person name="Lundell T."/>
            <person name="Morin E."/>
            <person name="Murat C."/>
            <person name="Riley R."/>
            <person name="Ohm R."/>
            <person name="Sun H."/>
            <person name="Tunlid A."/>
            <person name="Henrissat B."/>
            <person name="Grigoriev I.V."/>
            <person name="Hibbett D.S."/>
            <person name="Martin F."/>
        </authorList>
    </citation>
    <scope>NUCLEOTIDE SEQUENCE [LARGE SCALE GENOMIC DNA]</scope>
    <source>
        <strain evidence="3">Ve08.2h10</strain>
    </source>
</reference>
<reference evidence="2 3" key="1">
    <citation type="submission" date="2014-04" db="EMBL/GenBank/DDBJ databases">
        <authorList>
            <consortium name="DOE Joint Genome Institute"/>
            <person name="Kuo A."/>
            <person name="Kohler A."/>
            <person name="Jargeat P."/>
            <person name="Nagy L.G."/>
            <person name="Floudas D."/>
            <person name="Copeland A."/>
            <person name="Barry K.W."/>
            <person name="Cichocki N."/>
            <person name="Veneault-Fourrey C."/>
            <person name="LaButti K."/>
            <person name="Lindquist E.A."/>
            <person name="Lipzen A."/>
            <person name="Lundell T."/>
            <person name="Morin E."/>
            <person name="Murat C."/>
            <person name="Sun H."/>
            <person name="Tunlid A."/>
            <person name="Henrissat B."/>
            <person name="Grigoriev I.V."/>
            <person name="Hibbett D.S."/>
            <person name="Martin F."/>
            <person name="Nordberg H.P."/>
            <person name="Cantor M.N."/>
            <person name="Hua S.X."/>
        </authorList>
    </citation>
    <scope>NUCLEOTIDE SEQUENCE [LARGE SCALE GENOMIC DNA]</scope>
    <source>
        <strain evidence="2 3">Ve08.2h10</strain>
    </source>
</reference>
<dbReference type="OrthoDB" id="2430314at2759"/>
<organism evidence="2 3">
    <name type="scientific">Paxillus rubicundulus Ve08.2h10</name>
    <dbReference type="NCBI Taxonomy" id="930991"/>
    <lineage>
        <taxon>Eukaryota</taxon>
        <taxon>Fungi</taxon>
        <taxon>Dikarya</taxon>
        <taxon>Basidiomycota</taxon>
        <taxon>Agaricomycotina</taxon>
        <taxon>Agaricomycetes</taxon>
        <taxon>Agaricomycetidae</taxon>
        <taxon>Boletales</taxon>
        <taxon>Paxilineae</taxon>
        <taxon>Paxillaceae</taxon>
        <taxon>Paxillus</taxon>
    </lineage>
</organism>
<evidence type="ECO:0000313" key="3">
    <source>
        <dbReference type="Proteomes" id="UP000054538"/>
    </source>
</evidence>
<accession>A0A0D0D6X0</accession>
<sequence length="88" mass="10833">KFISLEEQLPIFLYSSITGLTVRHFWECFQQSNDTISWYFHKMTIVFSSAPFYTKYVHMPADNEIHTKIHTNPCFWPFFYRYYWCLGW</sequence>
<dbReference type="Pfam" id="PF26138">
    <property type="entry name" value="DUF8040"/>
    <property type="match status" value="1"/>
</dbReference>
<protein>
    <recommendedName>
        <fullName evidence="1">DUF8040 domain-containing protein</fullName>
    </recommendedName>
</protein>
<dbReference type="InParanoid" id="A0A0D0D6X0"/>
<proteinExistence type="predicted"/>
<evidence type="ECO:0000313" key="2">
    <source>
        <dbReference type="EMBL" id="KIK92622.1"/>
    </source>
</evidence>
<feature type="non-terminal residue" evidence="2">
    <location>
        <position position="1"/>
    </location>
</feature>
<evidence type="ECO:0000259" key="1">
    <source>
        <dbReference type="Pfam" id="PF26138"/>
    </source>
</evidence>
<gene>
    <name evidence="2" type="ORF">PAXRUDRAFT_146912</name>
</gene>
<feature type="domain" description="DUF8040" evidence="1">
    <location>
        <begin position="3"/>
        <end position="44"/>
    </location>
</feature>
<dbReference type="Proteomes" id="UP000054538">
    <property type="component" value="Unassembled WGS sequence"/>
</dbReference>
<dbReference type="HOGENOM" id="CLU_040082_6_2_1"/>